<dbReference type="InterPro" id="IPR042099">
    <property type="entry name" value="ANL_N_sf"/>
</dbReference>
<dbReference type="GO" id="GO:0005783">
    <property type="term" value="C:endoplasmic reticulum"/>
    <property type="evidence" value="ECO:0007669"/>
    <property type="project" value="TreeGrafter"/>
</dbReference>
<dbReference type="GO" id="GO:0004467">
    <property type="term" value="F:long-chain fatty acid-CoA ligase activity"/>
    <property type="evidence" value="ECO:0007669"/>
    <property type="project" value="TreeGrafter"/>
</dbReference>
<dbReference type="Gene3D" id="3.40.50.620">
    <property type="entry name" value="HUPs"/>
    <property type="match status" value="1"/>
</dbReference>
<evidence type="ECO:0000313" key="2">
    <source>
        <dbReference type="Proteomes" id="UP001327560"/>
    </source>
</evidence>
<name>A0AAQ3QTN9_9LILI</name>
<evidence type="ECO:0000313" key="1">
    <source>
        <dbReference type="EMBL" id="WOL20280.1"/>
    </source>
</evidence>
<dbReference type="InterPro" id="IPR014729">
    <property type="entry name" value="Rossmann-like_a/b/a_fold"/>
</dbReference>
<protein>
    <submittedName>
        <fullName evidence="1">Long chain acyl-CoA synthetase 8</fullName>
    </submittedName>
</protein>
<dbReference type="GO" id="GO:0016020">
    <property type="term" value="C:membrane"/>
    <property type="evidence" value="ECO:0007669"/>
    <property type="project" value="TreeGrafter"/>
</dbReference>
<sequence>MGNPELVLFNSLSKQKEVFKPLVEGQVSMYVCGVTPAFVSFDVLYRYLDIHFPARCPRSSPLVAWDRVGAPTPISDLSPLPLICRATLFLRPCCACQTSRLHPRTDGFISGILCNGRMSFVRQLEPDWHINTNAKILHQLTEEGRCYTILDTPMPRGEVVVGGYNVTEGYYNNEEKTNEVYKVDERGMRWFYTSDIGQFHPDGCLEITNRKKDIMKLQHGEYISFGKVEAALAASNYIDNIMVYVDPFHSYCVAFSSGCGELGEKC</sequence>
<reference evidence="1 2" key="1">
    <citation type="submission" date="2023-10" db="EMBL/GenBank/DDBJ databases">
        <title>Chromosome-scale genome assembly provides insights into flower coloration mechanisms of Canna indica.</title>
        <authorList>
            <person name="Li C."/>
        </authorList>
    </citation>
    <scope>NUCLEOTIDE SEQUENCE [LARGE SCALE GENOMIC DNA]</scope>
    <source>
        <tissue evidence="1">Flower</tissue>
    </source>
</reference>
<dbReference type="EMBL" id="CP136898">
    <property type="protein sequence ID" value="WOL20280.1"/>
    <property type="molecule type" value="Genomic_DNA"/>
</dbReference>
<dbReference type="Proteomes" id="UP001327560">
    <property type="component" value="Chromosome 9"/>
</dbReference>
<dbReference type="SUPFAM" id="SSF56801">
    <property type="entry name" value="Acetyl-CoA synthetase-like"/>
    <property type="match status" value="1"/>
</dbReference>
<organism evidence="1 2">
    <name type="scientific">Canna indica</name>
    <name type="common">Indian-shot</name>
    <dbReference type="NCBI Taxonomy" id="4628"/>
    <lineage>
        <taxon>Eukaryota</taxon>
        <taxon>Viridiplantae</taxon>
        <taxon>Streptophyta</taxon>
        <taxon>Embryophyta</taxon>
        <taxon>Tracheophyta</taxon>
        <taxon>Spermatophyta</taxon>
        <taxon>Magnoliopsida</taxon>
        <taxon>Liliopsida</taxon>
        <taxon>Zingiberales</taxon>
        <taxon>Cannaceae</taxon>
        <taxon>Canna</taxon>
    </lineage>
</organism>
<dbReference type="AlphaFoldDB" id="A0AAQ3QTN9"/>
<dbReference type="PANTHER" id="PTHR43272:SF92">
    <property type="entry name" value="LONG CHAIN ACYL-COA SYNTHETASE 8"/>
    <property type="match status" value="1"/>
</dbReference>
<gene>
    <name evidence="1" type="ORF">Cni_G29084</name>
</gene>
<dbReference type="Gene3D" id="3.40.50.12780">
    <property type="entry name" value="N-terminal domain of ligase-like"/>
    <property type="match status" value="1"/>
</dbReference>
<keyword evidence="2" id="KW-1185">Reference proteome</keyword>
<proteinExistence type="predicted"/>
<dbReference type="PANTHER" id="PTHR43272">
    <property type="entry name" value="LONG-CHAIN-FATTY-ACID--COA LIGASE"/>
    <property type="match status" value="1"/>
</dbReference>
<accession>A0AAQ3QTN9</accession>